<dbReference type="PANTHER" id="PTHR10628">
    <property type="entry name" value="SIALIDASE"/>
    <property type="match status" value="1"/>
</dbReference>
<gene>
    <name evidence="8" type="ORF">CLV71_10965</name>
</gene>
<dbReference type="Pfam" id="PF13385">
    <property type="entry name" value="Laminin_G_3"/>
    <property type="match status" value="1"/>
</dbReference>
<keyword evidence="9" id="KW-1185">Reference proteome</keyword>
<dbReference type="SUPFAM" id="SSF50939">
    <property type="entry name" value="Sialidases"/>
    <property type="match status" value="2"/>
</dbReference>
<dbReference type="InterPro" id="IPR001791">
    <property type="entry name" value="Laminin_G"/>
</dbReference>
<name>A0A4R7VF27_9PSEU</name>
<accession>A0A4R7VF27</accession>
<dbReference type="RefSeq" id="WP_208297726.1">
    <property type="nucleotide sequence ID" value="NZ_SOCP01000009.1"/>
</dbReference>
<keyword evidence="5" id="KW-1015">Disulfide bond</keyword>
<dbReference type="EMBL" id="SOCP01000009">
    <property type="protein sequence ID" value="TDV47830.1"/>
    <property type="molecule type" value="Genomic_DNA"/>
</dbReference>
<dbReference type="InterPro" id="IPR013320">
    <property type="entry name" value="ConA-like_dom_sf"/>
</dbReference>
<dbReference type="SUPFAM" id="SSF49899">
    <property type="entry name" value="Concanavalin A-like lectins/glucanases"/>
    <property type="match status" value="1"/>
</dbReference>
<dbReference type="InterPro" id="IPR026856">
    <property type="entry name" value="Sialidase_fam"/>
</dbReference>
<reference evidence="8 9" key="1">
    <citation type="submission" date="2019-03" db="EMBL/GenBank/DDBJ databases">
        <title>Genomic Encyclopedia of Archaeal and Bacterial Type Strains, Phase II (KMG-II): from individual species to whole genera.</title>
        <authorList>
            <person name="Goeker M."/>
        </authorList>
    </citation>
    <scope>NUCLEOTIDE SEQUENCE [LARGE SCALE GENOMIC DNA]</scope>
    <source>
        <strain evidence="8 9">DSM 45499</strain>
    </source>
</reference>
<dbReference type="AlphaFoldDB" id="A0A4R7VF27"/>
<dbReference type="InterPro" id="IPR036278">
    <property type="entry name" value="Sialidase_sf"/>
</dbReference>
<evidence type="ECO:0000256" key="1">
    <source>
        <dbReference type="ARBA" id="ARBA00000427"/>
    </source>
</evidence>
<evidence type="ECO:0000313" key="9">
    <source>
        <dbReference type="Proteomes" id="UP000294927"/>
    </source>
</evidence>
<dbReference type="InterPro" id="IPR006558">
    <property type="entry name" value="LamG-like"/>
</dbReference>
<dbReference type="GO" id="GO:0009313">
    <property type="term" value="P:oligosaccharide catabolic process"/>
    <property type="evidence" value="ECO:0007669"/>
    <property type="project" value="TreeGrafter"/>
</dbReference>
<dbReference type="Pfam" id="PF13088">
    <property type="entry name" value="BNR_2"/>
    <property type="match status" value="2"/>
</dbReference>
<evidence type="ECO:0000256" key="5">
    <source>
        <dbReference type="ARBA" id="ARBA00023157"/>
    </source>
</evidence>
<comment type="similarity">
    <text evidence="2">Belongs to the glycosyl hydrolase 33 family.</text>
</comment>
<evidence type="ECO:0000256" key="6">
    <source>
        <dbReference type="SAM" id="SignalP"/>
    </source>
</evidence>
<dbReference type="GO" id="GO:0004308">
    <property type="term" value="F:exo-alpha-sialidase activity"/>
    <property type="evidence" value="ECO:0007669"/>
    <property type="project" value="UniProtKB-EC"/>
</dbReference>
<dbReference type="CDD" id="cd00110">
    <property type="entry name" value="LamG"/>
    <property type="match status" value="1"/>
</dbReference>
<feature type="chain" id="PRO_5038356091" description="exo-alpha-sialidase" evidence="6">
    <location>
        <begin position="24"/>
        <end position="980"/>
    </location>
</feature>
<evidence type="ECO:0000256" key="4">
    <source>
        <dbReference type="ARBA" id="ARBA00022729"/>
    </source>
</evidence>
<dbReference type="Gene3D" id="2.60.120.200">
    <property type="match status" value="1"/>
</dbReference>
<keyword evidence="8" id="KW-0430">Lectin</keyword>
<dbReference type="Proteomes" id="UP000294927">
    <property type="component" value="Unassembled WGS sequence"/>
</dbReference>
<feature type="signal peptide" evidence="6">
    <location>
        <begin position="1"/>
        <end position="23"/>
    </location>
</feature>
<dbReference type="InterPro" id="IPR011040">
    <property type="entry name" value="Sialidase"/>
</dbReference>
<dbReference type="PANTHER" id="PTHR10628:SF30">
    <property type="entry name" value="EXO-ALPHA-SIALIDASE"/>
    <property type="match status" value="1"/>
</dbReference>
<keyword evidence="4 6" id="KW-0732">Signal</keyword>
<dbReference type="GO" id="GO:0006689">
    <property type="term" value="P:ganglioside catabolic process"/>
    <property type="evidence" value="ECO:0007669"/>
    <property type="project" value="TreeGrafter"/>
</dbReference>
<organism evidence="8 9">
    <name type="scientific">Actinophytocola oryzae</name>
    <dbReference type="NCBI Taxonomy" id="502181"/>
    <lineage>
        <taxon>Bacteria</taxon>
        <taxon>Bacillati</taxon>
        <taxon>Actinomycetota</taxon>
        <taxon>Actinomycetes</taxon>
        <taxon>Pseudonocardiales</taxon>
        <taxon>Pseudonocardiaceae</taxon>
    </lineage>
</organism>
<evidence type="ECO:0000256" key="3">
    <source>
        <dbReference type="ARBA" id="ARBA00012733"/>
    </source>
</evidence>
<feature type="domain" description="LamG-like jellyroll fold" evidence="7">
    <location>
        <begin position="459"/>
        <end position="593"/>
    </location>
</feature>
<dbReference type="SMART" id="SM00560">
    <property type="entry name" value="LamGL"/>
    <property type="match status" value="1"/>
</dbReference>
<dbReference type="GO" id="GO:0005737">
    <property type="term" value="C:cytoplasm"/>
    <property type="evidence" value="ECO:0007669"/>
    <property type="project" value="TreeGrafter"/>
</dbReference>
<dbReference type="CDD" id="cd15482">
    <property type="entry name" value="Sialidase_non-viral"/>
    <property type="match status" value="2"/>
</dbReference>
<protein>
    <recommendedName>
        <fullName evidence="3">exo-alpha-sialidase</fullName>
        <ecNumber evidence="3">3.2.1.18</ecNumber>
    </recommendedName>
</protein>
<comment type="catalytic activity">
    <reaction evidence="1">
        <text>Hydrolysis of alpha-(2-&gt;3)-, alpha-(2-&gt;6)-, alpha-(2-&gt;8)- glycosidic linkages of terminal sialic acid residues in oligosaccharides, glycoproteins, glycolipids, colominic acid and synthetic substrates.</text>
        <dbReference type="EC" id="3.2.1.18"/>
    </reaction>
</comment>
<evidence type="ECO:0000313" key="8">
    <source>
        <dbReference type="EMBL" id="TDV47830.1"/>
    </source>
</evidence>
<dbReference type="EC" id="3.2.1.18" evidence="3"/>
<sequence length="980" mass="105094">MKALLAGLLSVVVAAGLTQSAAAEPAPAPPPTLDQQVLFKAANEQGYACFRIPAIVRSKKGTLLAFAEGRVNDCGDTGDIDLVVKRSTDGGRTWSPLRLVNEGGGDTHGNPVPIVDQTTGRIILVSTYNKGRTDDKACDTPCPRFPHVQYSDDDGVTWSAPVDTSTQMKLPEWDWWVATGPVHGIQLTRGRHAGRLVFGISGEVSDGTASYRNDGALVYSDDHGRSWHVGANGRTRFPQGGTFTQKPQEITVTELADGSVYANAREQGGTSVGNRTYAISRDGGNTFSTQWTSIPDLVTPTVQGAVLRLDRPGPDRMLFSSPSDTDRRRWMMIRSSYDGGRGFEAAEQGTRITSDWSGYSDLVQISSSRVRDAEIGLLYEGGPVDARDEIRFARFTEDYLGGRKPVGPTTPDTSKSHADAYVLGGPQQVAGKFGTALDLDGADDYLRVPYDSAQLPGDGDLTYTAWFRYGAQTGQQALLWVGGMNTAPQLWLRGEPAGNRLVALMTTAQGTSQITTTSAYADNQWHHVALQRADGRLTLWVDGVQAASGPAVAGSISERVAWQVHLGERQDYLQRWDGSLDEVRLYRRALSTSELDRIRQSNVDIRDGEVLRLPLDSVRSLPGQGCTSVPFVSGTQGYNTFRIPAVVRAKDGTVLAFAEGRVESAGDTGAIRVVQRRSSDGGCTWGPMTVVSDNGDATAGNPAPVVSPDGTVVLLTTRNGRVTEKEIMSGTASAQDSRRVYVQRSTDGGRSWSREKEITNVAKKADWRWYATGPGHAIVLRSGRIVVPANHSSAPPAGSTDVGTEAKYYGGHDLISDDGGRTWRIGFTEDRTATVVAANETTAAQLPDGRVYFNSRNQGTGANRVDAYSTDGGRSLAAPYAPQAGLSVPKVEGSLLQTVRPDLLLFAGPSDPAARRALAIRASGDGGRTWRQTLLVSDAPAAYSDLVQLSGSTVGLLYETGVSGSSETITFRQLPMRDVD</sequence>
<evidence type="ECO:0000259" key="7">
    <source>
        <dbReference type="SMART" id="SM00560"/>
    </source>
</evidence>
<proteinExistence type="inferred from homology"/>
<dbReference type="Gene3D" id="2.120.10.10">
    <property type="match status" value="2"/>
</dbReference>
<evidence type="ECO:0000256" key="2">
    <source>
        <dbReference type="ARBA" id="ARBA00009348"/>
    </source>
</evidence>
<comment type="caution">
    <text evidence="8">The sequence shown here is derived from an EMBL/GenBank/DDBJ whole genome shotgun (WGS) entry which is preliminary data.</text>
</comment>
<dbReference type="GO" id="GO:0030246">
    <property type="term" value="F:carbohydrate binding"/>
    <property type="evidence" value="ECO:0007669"/>
    <property type="project" value="UniProtKB-KW"/>
</dbReference>
<dbReference type="GO" id="GO:0016020">
    <property type="term" value="C:membrane"/>
    <property type="evidence" value="ECO:0007669"/>
    <property type="project" value="TreeGrafter"/>
</dbReference>